<dbReference type="Proteomes" id="UP000540656">
    <property type="component" value="Unassembled WGS sequence"/>
</dbReference>
<keyword evidence="3" id="KW-1185">Reference proteome</keyword>
<keyword evidence="1" id="KW-0472">Membrane</keyword>
<dbReference type="EMBL" id="JACCAA010000001">
    <property type="protein sequence ID" value="NYG57088.1"/>
    <property type="molecule type" value="Genomic_DNA"/>
</dbReference>
<dbReference type="RefSeq" id="WP_179500410.1">
    <property type="nucleotide sequence ID" value="NZ_JACCAA010000001.1"/>
</dbReference>
<protein>
    <submittedName>
        <fullName evidence="2">Uncharacterized protein</fullName>
    </submittedName>
</protein>
<feature type="transmembrane region" description="Helical" evidence="1">
    <location>
        <begin position="174"/>
        <end position="192"/>
    </location>
</feature>
<comment type="caution">
    <text evidence="2">The sequence shown here is derived from an EMBL/GenBank/DDBJ whole genome shotgun (WGS) entry which is preliminary data.</text>
</comment>
<feature type="transmembrane region" description="Helical" evidence="1">
    <location>
        <begin position="137"/>
        <end position="154"/>
    </location>
</feature>
<keyword evidence="1" id="KW-0812">Transmembrane</keyword>
<organism evidence="2 3">
    <name type="scientific">Nocardioides daedukensis</name>
    <dbReference type="NCBI Taxonomy" id="634462"/>
    <lineage>
        <taxon>Bacteria</taxon>
        <taxon>Bacillati</taxon>
        <taxon>Actinomycetota</taxon>
        <taxon>Actinomycetes</taxon>
        <taxon>Propionibacteriales</taxon>
        <taxon>Nocardioidaceae</taxon>
        <taxon>Nocardioides</taxon>
    </lineage>
</organism>
<proteinExistence type="predicted"/>
<keyword evidence="1" id="KW-1133">Transmembrane helix</keyword>
<gene>
    <name evidence="2" type="ORF">BJ980_000011</name>
</gene>
<evidence type="ECO:0000313" key="2">
    <source>
        <dbReference type="EMBL" id="NYG57088.1"/>
    </source>
</evidence>
<feature type="transmembrane region" description="Helical" evidence="1">
    <location>
        <begin position="107"/>
        <end position="125"/>
    </location>
</feature>
<sequence length="200" mass="20731">MLAIWYLRRAVPWAGSLSCLAVALALIAVITEWPRLVGTGLPAMVLLTGAAAGFAFDEAAVRVTSVTVRGTRWAPLARLLAALVLALGGAGLAVAAADEAVLDRSDWALLALALGGGTAVVAVFLGRHQVARPGSWIASALVLAGLTPLVLAMLVELRSPYPLEAWTSTLRTGWASIAVLGWVGAAWLAFAGRPLRHAQP</sequence>
<feature type="transmembrane region" description="Helical" evidence="1">
    <location>
        <begin position="12"/>
        <end position="30"/>
    </location>
</feature>
<feature type="transmembrane region" description="Helical" evidence="1">
    <location>
        <begin position="36"/>
        <end position="56"/>
    </location>
</feature>
<evidence type="ECO:0000313" key="3">
    <source>
        <dbReference type="Proteomes" id="UP000540656"/>
    </source>
</evidence>
<name>A0A7Y9UM25_9ACTN</name>
<feature type="transmembrane region" description="Helical" evidence="1">
    <location>
        <begin position="76"/>
        <end position="95"/>
    </location>
</feature>
<evidence type="ECO:0000256" key="1">
    <source>
        <dbReference type="SAM" id="Phobius"/>
    </source>
</evidence>
<dbReference type="AlphaFoldDB" id="A0A7Y9UM25"/>
<reference evidence="2 3" key="1">
    <citation type="submission" date="2020-07" db="EMBL/GenBank/DDBJ databases">
        <title>Sequencing the genomes of 1000 actinobacteria strains.</title>
        <authorList>
            <person name="Klenk H.-P."/>
        </authorList>
    </citation>
    <scope>NUCLEOTIDE SEQUENCE [LARGE SCALE GENOMIC DNA]</scope>
    <source>
        <strain evidence="2 3">DSM 23819</strain>
    </source>
</reference>
<accession>A0A7Y9UM25</accession>